<evidence type="ECO:0000313" key="3">
    <source>
        <dbReference type="Proteomes" id="UP000641025"/>
    </source>
</evidence>
<protein>
    <submittedName>
        <fullName evidence="2">Uncharacterized protein</fullName>
    </submittedName>
</protein>
<keyword evidence="1" id="KW-0472">Membrane</keyword>
<comment type="caution">
    <text evidence="2">The sequence shown here is derived from an EMBL/GenBank/DDBJ whole genome shotgun (WGS) entry which is preliminary data.</text>
</comment>
<organism evidence="2 3">
    <name type="scientific">Geomonas propionica</name>
    <dbReference type="NCBI Taxonomy" id="2798582"/>
    <lineage>
        <taxon>Bacteria</taxon>
        <taxon>Pseudomonadati</taxon>
        <taxon>Thermodesulfobacteriota</taxon>
        <taxon>Desulfuromonadia</taxon>
        <taxon>Geobacterales</taxon>
        <taxon>Geobacteraceae</taxon>
        <taxon>Geomonas</taxon>
    </lineage>
</organism>
<evidence type="ECO:0000313" key="2">
    <source>
        <dbReference type="EMBL" id="MBJ6802333.1"/>
    </source>
</evidence>
<feature type="transmembrane region" description="Helical" evidence="1">
    <location>
        <begin position="271"/>
        <end position="292"/>
    </location>
</feature>
<keyword evidence="3" id="KW-1185">Reference proteome</keyword>
<dbReference type="EMBL" id="JAEMHK010000018">
    <property type="protein sequence ID" value="MBJ6802333.1"/>
    <property type="molecule type" value="Genomic_DNA"/>
</dbReference>
<keyword evidence="1" id="KW-0812">Transmembrane</keyword>
<dbReference type="Proteomes" id="UP000641025">
    <property type="component" value="Unassembled WGS sequence"/>
</dbReference>
<keyword evidence="1" id="KW-1133">Transmembrane helix</keyword>
<feature type="transmembrane region" description="Helical" evidence="1">
    <location>
        <begin position="42"/>
        <end position="59"/>
    </location>
</feature>
<reference evidence="2 3" key="1">
    <citation type="submission" date="2020-12" db="EMBL/GenBank/DDBJ databases">
        <title>Geomonas sp. Red259, isolated from paddy soil.</title>
        <authorList>
            <person name="Xu Z."/>
            <person name="Zhang Z."/>
            <person name="Masuda Y."/>
            <person name="Itoh H."/>
            <person name="Senoo K."/>
        </authorList>
    </citation>
    <scope>NUCLEOTIDE SEQUENCE [LARGE SCALE GENOMIC DNA]</scope>
    <source>
        <strain evidence="2 3">Red259</strain>
    </source>
</reference>
<proteinExistence type="predicted"/>
<feature type="transmembrane region" description="Helical" evidence="1">
    <location>
        <begin position="224"/>
        <end position="242"/>
    </location>
</feature>
<name>A0ABS0YWK2_9BACT</name>
<dbReference type="RefSeq" id="WP_199396809.1">
    <property type="nucleotide sequence ID" value="NZ_JAEMHK010000018.1"/>
</dbReference>
<accession>A0ABS0YWK2</accession>
<gene>
    <name evidence="2" type="ORF">JFN90_19580</name>
</gene>
<sequence length="447" mass="49039">MGLFEKIEFDQMDNQPNHPERSQRRWQEGETFTIRYLLWPKLSTLIAPVILFPILQLFLEDGFFVFQILCVIALVVCLQLGADCLLTQEIMFTPDRIFKRGLLGIQEIPVYDLKAQVTNQQNLKLCHGSDKNLRESITVYRYLICEDDLADAIGYLQDVHHVRFADRTSGATESHCNKIASDQFLKAAGSYRLMAGFFLLFTLVAIFTVGLSDVFMGIGLSLPAYPIRVSGIALALGGFFLIRHWSAAARRSGDAGVAPVMERLDRADLNVFYCATVAVLVGAMGLLLFILFGNALDLYLFMIVAWFYFRDGYPRLSTWERLSASKPAPESSLAPTQLLPRRSLQISLVLMGTLAVVSYGEENHYLYANKKDCQDDWGDASCREVPSESSGGGHGGGGRYYGPRYGSSGYGGGSGGYGGRGARAIGVTSVSRGGFGSLGGFHGGFGG</sequence>
<feature type="transmembrane region" description="Helical" evidence="1">
    <location>
        <begin position="193"/>
        <end position="218"/>
    </location>
</feature>
<evidence type="ECO:0000256" key="1">
    <source>
        <dbReference type="SAM" id="Phobius"/>
    </source>
</evidence>
<feature type="transmembrane region" description="Helical" evidence="1">
    <location>
        <begin position="65"/>
        <end position="86"/>
    </location>
</feature>